<feature type="region of interest" description="Disordered" evidence="1">
    <location>
        <begin position="1"/>
        <end position="52"/>
    </location>
</feature>
<sequence>MRISKTTSAPISVRPVSTTAPAASPGRIADRNPTTTLFPRTPPMTTSPIATMRPAPNPLGPARAAIGTTAAATPQTIGLDLRPTSVQARAVCIAATAARTEKSAATAIVPKAQAAHAAINHKTPRRAWGPSGFGRYASRPTIVGFAFVLLTSNRRKQAEALRFRQHR</sequence>
<reference evidence="2" key="1">
    <citation type="submission" date="2020-05" db="EMBL/GenBank/DDBJ databases">
        <authorList>
            <person name="Chiriac C."/>
            <person name="Salcher M."/>
            <person name="Ghai R."/>
            <person name="Kavagutti S V."/>
        </authorList>
    </citation>
    <scope>NUCLEOTIDE SEQUENCE</scope>
</reference>
<feature type="compositionally biased region" description="Polar residues" evidence="1">
    <location>
        <begin position="1"/>
        <end position="21"/>
    </location>
</feature>
<gene>
    <name evidence="2" type="ORF">UFOPK3785_01805</name>
</gene>
<feature type="compositionally biased region" description="Polar residues" evidence="1">
    <location>
        <begin position="32"/>
        <end position="49"/>
    </location>
</feature>
<evidence type="ECO:0000313" key="2">
    <source>
        <dbReference type="EMBL" id="CAB4964799.1"/>
    </source>
</evidence>
<dbReference type="AlphaFoldDB" id="A0A6J7LFP7"/>
<proteinExistence type="predicted"/>
<organism evidence="2">
    <name type="scientific">freshwater metagenome</name>
    <dbReference type="NCBI Taxonomy" id="449393"/>
    <lineage>
        <taxon>unclassified sequences</taxon>
        <taxon>metagenomes</taxon>
        <taxon>ecological metagenomes</taxon>
    </lineage>
</organism>
<dbReference type="EMBL" id="CAFBNJ010000135">
    <property type="protein sequence ID" value="CAB4964799.1"/>
    <property type="molecule type" value="Genomic_DNA"/>
</dbReference>
<protein>
    <submittedName>
        <fullName evidence="2">Unannotated protein</fullName>
    </submittedName>
</protein>
<evidence type="ECO:0000256" key="1">
    <source>
        <dbReference type="SAM" id="MobiDB-lite"/>
    </source>
</evidence>
<accession>A0A6J7LFP7</accession>
<name>A0A6J7LFP7_9ZZZZ</name>